<evidence type="ECO:0000313" key="13">
    <source>
        <dbReference type="EMBL" id="AZQ61104.1"/>
    </source>
</evidence>
<evidence type="ECO:0000256" key="12">
    <source>
        <dbReference type="SAM" id="Phobius"/>
    </source>
</evidence>
<keyword evidence="9 11" id="KW-1208">Phospholipid metabolism</keyword>
<feature type="transmembrane region" description="Helical" evidence="12">
    <location>
        <begin position="34"/>
        <end position="54"/>
    </location>
</feature>
<comment type="PTM">
    <text evidence="11">Is synthesized initially as an inactive proenzyme. Formation of the active enzyme involves a self-maturation process in which the active site pyruvoyl group is generated from an internal serine residue via an autocatalytic post-translational modification. Two non-identical subunits are generated from the proenzyme in this reaction, and the pyruvate is formed at the N-terminus of the alpha chain, which is derived from the carboxyl end of the proenzyme. The post-translation cleavage follows an unusual pathway, termed non-hydrolytic serinolysis, in which the side chain hydroxyl group of the serine supplies its oxygen atom to form the C-terminus of the beta chain, while the remainder of the serine residue undergoes an oxidative deamination to produce ammonia and the pyruvoyl prosthetic group on the alpha chain.</text>
</comment>
<dbReference type="PANTHER" id="PTHR35809:SF1">
    <property type="entry name" value="ARCHAETIDYLSERINE DECARBOXYLASE PROENZYME-RELATED"/>
    <property type="match status" value="1"/>
</dbReference>
<evidence type="ECO:0000313" key="14">
    <source>
        <dbReference type="Proteomes" id="UP000267268"/>
    </source>
</evidence>
<comment type="similarity">
    <text evidence="11">Belongs to the phosphatidylserine decarboxylase family. PSD-A subfamily.</text>
</comment>
<keyword evidence="7 11" id="KW-0594">Phospholipid biosynthesis</keyword>
<protein>
    <recommendedName>
        <fullName evidence="11">Phosphatidylserine decarboxylase proenzyme</fullName>
        <ecNumber evidence="11">4.1.1.65</ecNumber>
    </recommendedName>
    <component>
        <recommendedName>
            <fullName evidence="11">Phosphatidylserine decarboxylase alpha chain</fullName>
        </recommendedName>
    </component>
    <component>
        <recommendedName>
            <fullName evidence="11">Phosphatidylserine decarboxylase beta chain</fullName>
        </recommendedName>
    </component>
</protein>
<evidence type="ECO:0000256" key="7">
    <source>
        <dbReference type="ARBA" id="ARBA00023209"/>
    </source>
</evidence>
<dbReference type="KEGG" id="fll:EI427_02385"/>
<comment type="function">
    <text evidence="11">Catalyzes the formation of phosphatidylethanolamine (PtdEtn) from phosphatidylserine (PtdSer).</text>
</comment>
<comment type="cofactor">
    <cofactor evidence="11">
        <name>pyruvate</name>
        <dbReference type="ChEBI" id="CHEBI:15361"/>
    </cofactor>
    <text evidence="11">Binds 1 pyruvoyl group covalently per subunit.</text>
</comment>
<comment type="pathway">
    <text evidence="11">Phospholipid metabolism; phosphatidylethanolamine biosynthesis; phosphatidylethanolamine from CDP-diacylglycerol: step 2/2.</text>
</comment>
<dbReference type="InterPro" id="IPR033175">
    <property type="entry name" value="PSD-A"/>
</dbReference>
<keyword evidence="4 11" id="KW-0443">Lipid metabolism</keyword>
<gene>
    <name evidence="11" type="primary">psd</name>
    <name evidence="13" type="ORF">EI427_02385</name>
</gene>
<feature type="modified residue" description="Pyruvic acid (Ser); by autocatalysis" evidence="11">
    <location>
        <position position="188"/>
    </location>
</feature>
<evidence type="ECO:0000256" key="1">
    <source>
        <dbReference type="ARBA" id="ARBA00022475"/>
    </source>
</evidence>
<keyword evidence="1 11" id="KW-1003">Cell membrane</keyword>
<dbReference type="InterPro" id="IPR003817">
    <property type="entry name" value="PS_Dcarbxylase"/>
</dbReference>
<evidence type="ECO:0000256" key="6">
    <source>
        <dbReference type="ARBA" id="ARBA00023145"/>
    </source>
</evidence>
<organism evidence="13 14">
    <name type="scientific">Flammeovirga pectinis</name>
    <dbReference type="NCBI Taxonomy" id="2494373"/>
    <lineage>
        <taxon>Bacteria</taxon>
        <taxon>Pseudomonadati</taxon>
        <taxon>Bacteroidota</taxon>
        <taxon>Cytophagia</taxon>
        <taxon>Cytophagales</taxon>
        <taxon>Flammeovirgaceae</taxon>
        <taxon>Flammeovirga</taxon>
    </lineage>
</organism>
<dbReference type="GO" id="GO:0004609">
    <property type="term" value="F:phosphatidylserine decarboxylase activity"/>
    <property type="evidence" value="ECO:0007669"/>
    <property type="project" value="UniProtKB-UniRule"/>
</dbReference>
<dbReference type="RefSeq" id="WP_126611207.1">
    <property type="nucleotide sequence ID" value="NZ_CP034562.1"/>
</dbReference>
<dbReference type="NCBIfam" id="NF003678">
    <property type="entry name" value="PRK05305.1-2"/>
    <property type="match status" value="1"/>
</dbReference>
<proteinExistence type="inferred from homology"/>
<keyword evidence="3 11" id="KW-0210">Decarboxylase</keyword>
<accession>A0A3Q9FNK5</accession>
<feature type="site" description="Cleavage (non-hydrolytic); by autocatalysis" evidence="11">
    <location>
        <begin position="187"/>
        <end position="188"/>
    </location>
</feature>
<feature type="active site" description="Schiff-base intermediate with substrate; via pyruvic acid" evidence="11">
    <location>
        <position position="188"/>
    </location>
</feature>
<comment type="subunit">
    <text evidence="11">Heterodimer of a large membrane-associated beta subunit and a small pyruvoyl-containing alpha subunit.</text>
</comment>
<keyword evidence="6 11" id="KW-0865">Zymogen</keyword>
<dbReference type="Proteomes" id="UP000267268">
    <property type="component" value="Chromosome 1"/>
</dbReference>
<dbReference type="AlphaFoldDB" id="A0A3Q9FNK5"/>
<feature type="transmembrane region" description="Helical" evidence="12">
    <location>
        <begin position="7"/>
        <end position="28"/>
    </location>
</feature>
<comment type="catalytic activity">
    <reaction evidence="11">
        <text>a 1,2-diacyl-sn-glycero-3-phospho-L-serine + H(+) = a 1,2-diacyl-sn-glycero-3-phosphoethanolamine + CO2</text>
        <dbReference type="Rhea" id="RHEA:20828"/>
        <dbReference type="ChEBI" id="CHEBI:15378"/>
        <dbReference type="ChEBI" id="CHEBI:16526"/>
        <dbReference type="ChEBI" id="CHEBI:57262"/>
        <dbReference type="ChEBI" id="CHEBI:64612"/>
        <dbReference type="EC" id="4.1.1.65"/>
    </reaction>
</comment>
<keyword evidence="14" id="KW-1185">Reference proteome</keyword>
<dbReference type="EMBL" id="CP034562">
    <property type="protein sequence ID" value="AZQ61104.1"/>
    <property type="molecule type" value="Genomic_DNA"/>
</dbReference>
<evidence type="ECO:0000256" key="10">
    <source>
        <dbReference type="ARBA" id="ARBA00023317"/>
    </source>
</evidence>
<dbReference type="GO" id="GO:0005886">
    <property type="term" value="C:plasma membrane"/>
    <property type="evidence" value="ECO:0007669"/>
    <property type="project" value="UniProtKB-SubCell"/>
</dbReference>
<keyword evidence="10 11" id="KW-0670">Pyruvate</keyword>
<reference evidence="13 14" key="1">
    <citation type="submission" date="2018-12" db="EMBL/GenBank/DDBJ databases">
        <title>Flammeovirga pectinis sp. nov., isolated from the gut of the Korean scallop, Patinopecten yessoensis.</title>
        <authorList>
            <person name="Bae J.-W."/>
            <person name="Jeong Y.-S."/>
            <person name="Kang W."/>
        </authorList>
    </citation>
    <scope>NUCLEOTIDE SEQUENCE [LARGE SCALE GENOMIC DNA]</scope>
    <source>
        <strain evidence="13 14">L12M1</strain>
    </source>
</reference>
<dbReference type="NCBIfam" id="NF003685">
    <property type="entry name" value="PRK05305.2-5"/>
    <property type="match status" value="1"/>
</dbReference>
<dbReference type="GO" id="GO:0006646">
    <property type="term" value="P:phosphatidylethanolamine biosynthetic process"/>
    <property type="evidence" value="ECO:0007669"/>
    <property type="project" value="UniProtKB-UniRule"/>
</dbReference>
<feature type="chain" id="PRO_5023542668" description="Phosphatidylserine decarboxylase beta chain" evidence="11">
    <location>
        <begin position="1"/>
        <end position="187"/>
    </location>
</feature>
<name>A0A3Q9FNK5_9BACT</name>
<evidence type="ECO:0000256" key="4">
    <source>
        <dbReference type="ARBA" id="ARBA00023098"/>
    </source>
</evidence>
<evidence type="ECO:0000256" key="3">
    <source>
        <dbReference type="ARBA" id="ARBA00022793"/>
    </source>
</evidence>
<sequence>MTIHKEGHSLLIGLLVVLAALNAPLYYYMPEFDIWHGVALTVSVILFLLILQFFRNPRRTIPQGDNLVIAPADGKVVVIEETEESEYFNDKRIQISIFMSPLNVHLSKNPISGIVKYFKYHPGKFLVAWHPKSSTDNERTTFVTENKSGVQVLYRQIAGALARRIRWYVKEGDSVNQGEEFGFIKFGSRIDIYLPLDTKINVNIEQKTRGGETIIAELPSR</sequence>
<evidence type="ECO:0000256" key="9">
    <source>
        <dbReference type="ARBA" id="ARBA00023264"/>
    </source>
</evidence>
<keyword evidence="2 11" id="KW-0444">Lipid biosynthesis</keyword>
<dbReference type="HAMAP" id="MF_00664">
    <property type="entry name" value="PS_decarb_PSD_A"/>
    <property type="match status" value="1"/>
</dbReference>
<dbReference type="PANTHER" id="PTHR35809">
    <property type="entry name" value="ARCHAETIDYLSERINE DECARBOXYLASE PROENZYME-RELATED"/>
    <property type="match status" value="1"/>
</dbReference>
<dbReference type="EC" id="4.1.1.65" evidence="11"/>
<keyword evidence="12" id="KW-1133">Transmembrane helix</keyword>
<comment type="subcellular location">
    <subcellularLocation>
        <location evidence="11">Cell membrane</location>
        <topology evidence="11">Peripheral membrane protein</topology>
    </subcellularLocation>
</comment>
<dbReference type="UniPathway" id="UPA00558">
    <property type="reaction ID" value="UER00616"/>
</dbReference>
<evidence type="ECO:0000256" key="8">
    <source>
        <dbReference type="ARBA" id="ARBA00023239"/>
    </source>
</evidence>
<dbReference type="OrthoDB" id="9790893at2"/>
<evidence type="ECO:0000256" key="5">
    <source>
        <dbReference type="ARBA" id="ARBA00023136"/>
    </source>
</evidence>
<evidence type="ECO:0000256" key="2">
    <source>
        <dbReference type="ARBA" id="ARBA00022516"/>
    </source>
</evidence>
<evidence type="ECO:0000256" key="11">
    <source>
        <dbReference type="HAMAP-Rule" id="MF_00664"/>
    </source>
</evidence>
<keyword evidence="8 11" id="KW-0456">Lyase</keyword>
<feature type="chain" id="PRO_5023542666" description="Phosphatidylserine decarboxylase alpha chain" evidence="11">
    <location>
        <begin position="188"/>
        <end position="221"/>
    </location>
</feature>
<keyword evidence="5 11" id="KW-0472">Membrane</keyword>
<keyword evidence="12" id="KW-0812">Transmembrane</keyword>
<dbReference type="Pfam" id="PF02666">
    <property type="entry name" value="PS_Dcarbxylase"/>
    <property type="match status" value="1"/>
</dbReference>